<proteinExistence type="inferred from homology"/>
<dbReference type="GO" id="GO:0003735">
    <property type="term" value="F:structural constituent of ribosome"/>
    <property type="evidence" value="ECO:0007669"/>
    <property type="project" value="InterPro"/>
</dbReference>
<feature type="domain" description="KOW" evidence="8">
    <location>
        <begin position="13"/>
        <end position="40"/>
    </location>
</feature>
<evidence type="ECO:0000256" key="1">
    <source>
        <dbReference type="ARBA" id="ARBA00004072"/>
    </source>
</evidence>
<evidence type="ECO:0000256" key="2">
    <source>
        <dbReference type="ARBA" id="ARBA00010618"/>
    </source>
</evidence>
<dbReference type="Pfam" id="PF17136">
    <property type="entry name" value="ribosomal_L24"/>
    <property type="match status" value="1"/>
</dbReference>
<dbReference type="PANTHER" id="PTHR12903">
    <property type="entry name" value="MITOCHONDRIAL RIBOSOMAL PROTEIN L24"/>
    <property type="match status" value="1"/>
</dbReference>
<keyword evidence="7" id="KW-0694">RNA-binding</keyword>
<dbReference type="GO" id="GO:0009507">
    <property type="term" value="C:chloroplast"/>
    <property type="evidence" value="ECO:0007669"/>
    <property type="project" value="UniProtKB-SubCell"/>
</dbReference>
<evidence type="ECO:0000259" key="8">
    <source>
        <dbReference type="SMART" id="SM00739"/>
    </source>
</evidence>
<dbReference type="AlphaFoldDB" id="A0A8E5XRS0"/>
<dbReference type="InterPro" id="IPR041988">
    <property type="entry name" value="Ribosomal_uL24_KOW"/>
</dbReference>
<sequence>MKKESKNLTQKPSIKVGKEVKIISGKEKGKVGRVEKILRKTNQILIQGINIKTKNIKPKVKEEKGEVQRKEFPIHISNVSCCKE</sequence>
<comment type="subcellular location">
    <subcellularLocation>
        <location evidence="7">Plastid</location>
        <location evidence="7">Chloroplast</location>
    </subcellularLocation>
</comment>
<evidence type="ECO:0000256" key="4">
    <source>
        <dbReference type="ARBA" id="ARBA00022980"/>
    </source>
</evidence>
<dbReference type="RefSeq" id="YP_010185349.1">
    <property type="nucleotide sequence ID" value="NC_058314.1"/>
</dbReference>
<comment type="similarity">
    <text evidence="2 7">Belongs to the universal ribosomal protein uL24 family.</text>
</comment>
<comment type="subunit">
    <text evidence="3 7">Part of the 50S ribosomal subunit.</text>
</comment>
<keyword evidence="9" id="KW-0934">Plastid</keyword>
<keyword evidence="5 7" id="KW-0687">Ribonucleoprotein</keyword>
<evidence type="ECO:0000256" key="7">
    <source>
        <dbReference type="HAMAP-Rule" id="MF_01326"/>
    </source>
</evidence>
<name>A0A8E5XRS0_9PHAE</name>
<evidence type="ECO:0000256" key="6">
    <source>
        <dbReference type="ARBA" id="ARBA00035282"/>
    </source>
</evidence>
<dbReference type="InterPro" id="IPR005824">
    <property type="entry name" value="KOW"/>
</dbReference>
<dbReference type="GeneID" id="68216555"/>
<dbReference type="InterPro" id="IPR003256">
    <property type="entry name" value="Ribosomal_uL24"/>
</dbReference>
<evidence type="ECO:0000313" key="9">
    <source>
        <dbReference type="EMBL" id="QVJ99693.1"/>
    </source>
</evidence>
<organism evidence="9">
    <name type="scientific">Ishige okamurae</name>
    <dbReference type="NCBI Taxonomy" id="233772"/>
    <lineage>
        <taxon>Eukaryota</taxon>
        <taxon>Sar</taxon>
        <taxon>Stramenopiles</taxon>
        <taxon>Ochrophyta</taxon>
        <taxon>PX clade</taxon>
        <taxon>Phaeophyceae</taxon>
        <taxon>Ectocarpales</taxon>
        <taxon>Ishigeaceae</taxon>
        <taxon>Ishige</taxon>
    </lineage>
</organism>
<evidence type="ECO:0000256" key="3">
    <source>
        <dbReference type="ARBA" id="ARBA00011838"/>
    </source>
</evidence>
<dbReference type="CDD" id="cd06089">
    <property type="entry name" value="KOW_RPL26"/>
    <property type="match status" value="1"/>
</dbReference>
<accession>A0A8E5XRS0</accession>
<evidence type="ECO:0000256" key="5">
    <source>
        <dbReference type="ARBA" id="ARBA00023274"/>
    </source>
</evidence>
<dbReference type="GO" id="GO:0006412">
    <property type="term" value="P:translation"/>
    <property type="evidence" value="ECO:0007669"/>
    <property type="project" value="UniProtKB-UniRule"/>
</dbReference>
<reference evidence="9" key="1">
    <citation type="submission" date="2021-03" db="EMBL/GenBank/DDBJ databases">
        <title>The complete chloroplast genome of Ishige okamurae.</title>
        <authorList>
            <person name="Wang X."/>
        </authorList>
    </citation>
    <scope>NUCLEOTIDE SEQUENCE</scope>
</reference>
<dbReference type="EMBL" id="MW762687">
    <property type="protein sequence ID" value="QVJ99693.1"/>
    <property type="molecule type" value="Genomic_DNA"/>
</dbReference>
<dbReference type="GO" id="GO:0019843">
    <property type="term" value="F:rRNA binding"/>
    <property type="evidence" value="ECO:0007669"/>
    <property type="project" value="UniProtKB-UniRule"/>
</dbReference>
<dbReference type="Pfam" id="PF00467">
    <property type="entry name" value="KOW"/>
    <property type="match status" value="1"/>
</dbReference>
<keyword evidence="7" id="KW-0699">rRNA-binding</keyword>
<keyword evidence="4 7" id="KW-0689">Ribosomal protein</keyword>
<protein>
    <recommendedName>
        <fullName evidence="6 7">Large ribosomal subunit protein uL24c</fullName>
    </recommendedName>
</protein>
<dbReference type="NCBIfam" id="TIGR01079">
    <property type="entry name" value="rplX_bact"/>
    <property type="match status" value="1"/>
</dbReference>
<dbReference type="GO" id="GO:1990904">
    <property type="term" value="C:ribonucleoprotein complex"/>
    <property type="evidence" value="ECO:0007669"/>
    <property type="project" value="UniProtKB-KW"/>
</dbReference>
<dbReference type="GO" id="GO:0005840">
    <property type="term" value="C:ribosome"/>
    <property type="evidence" value="ECO:0007669"/>
    <property type="project" value="UniProtKB-KW"/>
</dbReference>
<gene>
    <name evidence="7 9" type="primary">rpl24</name>
</gene>
<dbReference type="InterPro" id="IPR057264">
    <property type="entry name" value="Ribosomal_uL24_C"/>
</dbReference>
<comment type="function">
    <text evidence="1 7">One of two assembly initiator proteins, it binds directly to the 5'-end of the 23S rRNA, where it nucleates assembly of the 50S subunit.</text>
</comment>
<geneLocation type="chloroplast" evidence="9"/>
<dbReference type="SMART" id="SM00739">
    <property type="entry name" value="KOW"/>
    <property type="match status" value="1"/>
</dbReference>
<keyword evidence="9" id="KW-0150">Chloroplast</keyword>
<dbReference type="HAMAP" id="MF_01326_B">
    <property type="entry name" value="Ribosomal_uL24_B"/>
    <property type="match status" value="1"/>
</dbReference>